<evidence type="ECO:0000313" key="4">
    <source>
        <dbReference type="Proteomes" id="UP001517367"/>
    </source>
</evidence>
<protein>
    <submittedName>
        <fullName evidence="3">SRPBCC domain-containing protein</fullName>
    </submittedName>
</protein>
<evidence type="ECO:0000256" key="1">
    <source>
        <dbReference type="ARBA" id="ARBA00006817"/>
    </source>
</evidence>
<comment type="caution">
    <text evidence="3">The sequence shown here is derived from an EMBL/GenBank/DDBJ whole genome shotgun (WGS) entry which is preliminary data.</text>
</comment>
<dbReference type="Proteomes" id="UP001517367">
    <property type="component" value="Unassembled WGS sequence"/>
</dbReference>
<evidence type="ECO:0000313" key="3">
    <source>
        <dbReference type="EMBL" id="MFN0292245.1"/>
    </source>
</evidence>
<dbReference type="Pfam" id="PF08327">
    <property type="entry name" value="AHSA1"/>
    <property type="match status" value="1"/>
</dbReference>
<comment type="similarity">
    <text evidence="1">Belongs to the AHA1 family.</text>
</comment>
<dbReference type="EMBL" id="SRMP02000023">
    <property type="protein sequence ID" value="MFN0292245.1"/>
    <property type="molecule type" value="Genomic_DNA"/>
</dbReference>
<reference evidence="3 4" key="1">
    <citation type="submission" date="2024-12" db="EMBL/GenBank/DDBJ databases">
        <authorList>
            <person name="Hu S."/>
        </authorList>
    </citation>
    <scope>NUCLEOTIDE SEQUENCE [LARGE SCALE GENOMIC DNA]</scope>
    <source>
        <strain evidence="3 4">P-25</strain>
    </source>
</reference>
<gene>
    <name evidence="3" type="ORF">E5L68_012640</name>
</gene>
<dbReference type="InterPro" id="IPR023393">
    <property type="entry name" value="START-like_dom_sf"/>
</dbReference>
<proteinExistence type="inferred from homology"/>
<feature type="domain" description="Activator of Hsp90 ATPase homologue 1/2-like C-terminal" evidence="2">
    <location>
        <begin position="17"/>
        <end position="142"/>
    </location>
</feature>
<dbReference type="Gene3D" id="3.30.530.20">
    <property type="match status" value="1"/>
</dbReference>
<dbReference type="SUPFAM" id="SSF55961">
    <property type="entry name" value="Bet v1-like"/>
    <property type="match status" value="1"/>
</dbReference>
<organism evidence="3 4">
    <name type="scientific">Pedobacter helvus</name>
    <dbReference type="NCBI Taxonomy" id="2563444"/>
    <lineage>
        <taxon>Bacteria</taxon>
        <taxon>Pseudomonadati</taxon>
        <taxon>Bacteroidota</taxon>
        <taxon>Sphingobacteriia</taxon>
        <taxon>Sphingobacteriales</taxon>
        <taxon>Sphingobacteriaceae</taxon>
        <taxon>Pedobacter</taxon>
    </lineage>
</organism>
<keyword evidence="4" id="KW-1185">Reference proteome</keyword>
<accession>A0ABW9JIK2</accession>
<name>A0ABW9JIK2_9SPHI</name>
<dbReference type="RefSeq" id="WP_138728304.1">
    <property type="nucleotide sequence ID" value="NZ_SRMP02000023.1"/>
</dbReference>
<sequence length="158" mass="18333">MSAHSANEIYSSRELNSPLELTYQAFANPVYLQKWWGPEGFTNTIHEFDLSVGGKWLLTMHGPDKGHYENSSVFVKVVPNKLVAWTRTSQPFFDMEVAFEQLGPVKSKISFRMIFKTVEECEKMKKFVVPKNEENFDRLERELVDIAKDKSNNPNRIK</sequence>
<evidence type="ECO:0000259" key="2">
    <source>
        <dbReference type="Pfam" id="PF08327"/>
    </source>
</evidence>
<dbReference type="InterPro" id="IPR013538">
    <property type="entry name" value="ASHA1/2-like_C"/>
</dbReference>